<dbReference type="Proteomes" id="UP000256328">
    <property type="component" value="Unassembled WGS sequence"/>
</dbReference>
<keyword evidence="3" id="KW-1185">Reference proteome</keyword>
<feature type="region of interest" description="Disordered" evidence="1">
    <location>
        <begin position="56"/>
        <end position="79"/>
    </location>
</feature>
<evidence type="ECO:0000313" key="2">
    <source>
        <dbReference type="EMBL" id="RDW65266.1"/>
    </source>
</evidence>
<evidence type="ECO:0000256" key="1">
    <source>
        <dbReference type="SAM" id="MobiDB-lite"/>
    </source>
</evidence>
<sequence>MAQTPPSPSYALHSIAVAYGLAYLPNYYSVLRLAAAAPTKISFAIQEKEPKVLTASVTTPQAKTKPRHLKTPPPNPALEPMLPRTVRAPERSRRLPALRRIDVGGDAHAAAERGGESERRAVSGAAGAVYGVVYLYGKPDRGVGADGGVDFGRGGAACDAVEGGECGEGGDGLVRVGSGVWVALVWHSMDGR</sequence>
<organism evidence="2 3">
    <name type="scientific">Coleophoma crateriformis</name>
    <dbReference type="NCBI Taxonomy" id="565419"/>
    <lineage>
        <taxon>Eukaryota</taxon>
        <taxon>Fungi</taxon>
        <taxon>Dikarya</taxon>
        <taxon>Ascomycota</taxon>
        <taxon>Pezizomycotina</taxon>
        <taxon>Leotiomycetes</taxon>
        <taxon>Helotiales</taxon>
        <taxon>Dermateaceae</taxon>
        <taxon>Coleophoma</taxon>
    </lineage>
</organism>
<proteinExistence type="predicted"/>
<dbReference type="EMBL" id="PDLN01000015">
    <property type="protein sequence ID" value="RDW65266.1"/>
    <property type="molecule type" value="Genomic_DNA"/>
</dbReference>
<gene>
    <name evidence="2" type="ORF">BP5796_09958</name>
</gene>
<protein>
    <submittedName>
        <fullName evidence="2">Uncharacterized protein</fullName>
    </submittedName>
</protein>
<comment type="caution">
    <text evidence="2">The sequence shown here is derived from an EMBL/GenBank/DDBJ whole genome shotgun (WGS) entry which is preliminary data.</text>
</comment>
<dbReference type="AlphaFoldDB" id="A0A3D8QTV2"/>
<dbReference type="OrthoDB" id="2122304at2759"/>
<evidence type="ECO:0000313" key="3">
    <source>
        <dbReference type="Proteomes" id="UP000256328"/>
    </source>
</evidence>
<accession>A0A3D8QTV2</accession>
<reference evidence="2 3" key="1">
    <citation type="journal article" date="2018" name="IMA Fungus">
        <title>IMA Genome-F 9: Draft genome sequence of Annulohypoxylon stygium, Aspergillus mulundensis, Berkeleyomyces basicola (syn. Thielaviopsis basicola), Ceratocystis smalleyi, two Cercospora beticola strains, Coleophoma cylindrospora, Fusarium fracticaudum, Phialophora cf. hyalina, and Morchella septimelata.</title>
        <authorList>
            <person name="Wingfield B.D."/>
            <person name="Bills G.F."/>
            <person name="Dong Y."/>
            <person name="Huang W."/>
            <person name="Nel W.J."/>
            <person name="Swalarsk-Parry B.S."/>
            <person name="Vaghefi N."/>
            <person name="Wilken P.M."/>
            <person name="An Z."/>
            <person name="de Beer Z.W."/>
            <person name="De Vos L."/>
            <person name="Chen L."/>
            <person name="Duong T.A."/>
            <person name="Gao Y."/>
            <person name="Hammerbacher A."/>
            <person name="Kikkert J.R."/>
            <person name="Li Y."/>
            <person name="Li H."/>
            <person name="Li K."/>
            <person name="Li Q."/>
            <person name="Liu X."/>
            <person name="Ma X."/>
            <person name="Naidoo K."/>
            <person name="Pethybridge S.J."/>
            <person name="Sun J."/>
            <person name="Steenkamp E.T."/>
            <person name="van der Nest M.A."/>
            <person name="van Wyk S."/>
            <person name="Wingfield M.J."/>
            <person name="Xiong C."/>
            <person name="Yue Q."/>
            <person name="Zhang X."/>
        </authorList>
    </citation>
    <scope>NUCLEOTIDE SEQUENCE [LARGE SCALE GENOMIC DNA]</scope>
    <source>
        <strain evidence="2 3">BP5796</strain>
    </source>
</reference>
<name>A0A3D8QTV2_9HELO</name>